<dbReference type="InterPro" id="IPR038186">
    <property type="entry name" value="CHAD_dom_sf"/>
</dbReference>
<dbReference type="PROSITE" id="PS51708">
    <property type="entry name" value="CHAD"/>
    <property type="match status" value="1"/>
</dbReference>
<proteinExistence type="predicted"/>
<evidence type="ECO:0000313" key="3">
    <source>
        <dbReference type="Proteomes" id="UP000094379"/>
    </source>
</evidence>
<comment type="caution">
    <text evidence="2">The sequence shown here is derived from an EMBL/GenBank/DDBJ whole genome shotgun (WGS) entry which is preliminary data.</text>
</comment>
<dbReference type="AlphaFoldDB" id="A0A1E3GNW7"/>
<dbReference type="Pfam" id="PF05235">
    <property type="entry name" value="CHAD"/>
    <property type="match status" value="1"/>
</dbReference>
<dbReference type="PANTHER" id="PTHR39339">
    <property type="entry name" value="SLR1444 PROTEIN"/>
    <property type="match status" value="1"/>
</dbReference>
<dbReference type="Gene3D" id="1.40.20.10">
    <property type="entry name" value="CHAD domain"/>
    <property type="match status" value="1"/>
</dbReference>
<keyword evidence="3" id="KW-1185">Reference proteome</keyword>
<dbReference type="InterPro" id="IPR007899">
    <property type="entry name" value="CHAD_dom"/>
</dbReference>
<name>A0A1E3GNW7_9GAMM</name>
<evidence type="ECO:0000313" key="2">
    <source>
        <dbReference type="EMBL" id="ODN65752.1"/>
    </source>
</evidence>
<dbReference type="EMBL" id="MCRI01000041">
    <property type="protein sequence ID" value="ODN65752.1"/>
    <property type="molecule type" value="Genomic_DNA"/>
</dbReference>
<dbReference type="PANTHER" id="PTHR39339:SF1">
    <property type="entry name" value="CHAD DOMAIN-CONTAINING PROTEIN"/>
    <property type="match status" value="1"/>
</dbReference>
<accession>A0A1E3GNW7</accession>
<dbReference type="STRING" id="291169.A9E74_02475"/>
<sequence>MTKKSKKTQTEMIADGNKILLKPAGRVLVEVIREKETAFRAAWTHYQTAEDDPEALHDMRVELRRLRVWVKLARDEVKTNKPTCKRLKVLAKASNPVRDHEVTLAWLAVAQKQIGEMPALDKLIEYGKQVYQQSTELEFSAKQGLEPQVKQKIGIGLGQWLDRTVDQRIEHINQLLHAGMEETHVARIEIKYLRYLLEPFTSIVHDSKELVGWCKEVQELLGDFHDMQVFRSHLPEFARWVIDSELSEIALLTGKQSQAITKVFANAREPVIALSGWQDQELQRQWLNWLDERDNYLGMLHKLRTKQNSANLNV</sequence>
<evidence type="ECO:0000259" key="1">
    <source>
        <dbReference type="PROSITE" id="PS51708"/>
    </source>
</evidence>
<dbReference type="Proteomes" id="UP000094379">
    <property type="component" value="Unassembled WGS sequence"/>
</dbReference>
<reference evidence="2 3" key="1">
    <citation type="submission" date="2016-07" db="EMBL/GenBank/DDBJ databases">
        <title>Draft Genome Sequence of Methylophaga muralis Bur 1.</title>
        <authorList>
            <person name="Vasilenko O.V."/>
            <person name="Doronina N.V."/>
            <person name="Shmareva M.N."/>
            <person name="Tarlachkov S.V."/>
            <person name="Mustakhimov I."/>
            <person name="Trotsenko Y.A."/>
        </authorList>
    </citation>
    <scope>NUCLEOTIDE SEQUENCE [LARGE SCALE GENOMIC DNA]</scope>
    <source>
        <strain evidence="2 3">Bur 1</strain>
    </source>
</reference>
<protein>
    <submittedName>
        <fullName evidence="2">CHAD domain protein</fullName>
    </submittedName>
</protein>
<organism evidence="2 3">
    <name type="scientific">Methylophaga muralis</name>
    <dbReference type="NCBI Taxonomy" id="291169"/>
    <lineage>
        <taxon>Bacteria</taxon>
        <taxon>Pseudomonadati</taxon>
        <taxon>Pseudomonadota</taxon>
        <taxon>Gammaproteobacteria</taxon>
        <taxon>Thiotrichales</taxon>
        <taxon>Piscirickettsiaceae</taxon>
        <taxon>Methylophaga</taxon>
    </lineage>
</organism>
<gene>
    <name evidence="2" type="ORF">A9E74_02475</name>
</gene>
<dbReference type="RefSeq" id="WP_069296856.1">
    <property type="nucleotide sequence ID" value="NZ_MCRI01000041.1"/>
</dbReference>
<feature type="domain" description="CHAD" evidence="1">
    <location>
        <begin position="21"/>
        <end position="278"/>
    </location>
</feature>
<dbReference type="SMART" id="SM00880">
    <property type="entry name" value="CHAD"/>
    <property type="match status" value="1"/>
</dbReference>